<keyword evidence="1" id="KW-0812">Transmembrane</keyword>
<proteinExistence type="predicted"/>
<sequence>MERLLDVKERFPGLTIDLALLESHADLQVSKGGLSSLGFLWGDVSTIIRARNCTDNGASPSCETLYVDDYRYESGLLVSDIVQWYLVVAALRVVGQSYFFIRLVGLILSCYYAYSTPKSRPELPMWSRLRKTSGLFMKVPTQCVVYGSPFPVVCYVLAHLLDAPFTYQILESRLITVNGISNFSLKEFVSYAVVQMRNVWLYTLGWHITVSASTSRWIRRNTHPNNGILGVPEFFLSAFSSVTLIAQYRSRSFRSTEILEMMVLILPDNLNRAWDLAKYRYNFGYRGRGSTFLGGVIIDLKFLTCLVLAVASVRVIHLISLYYWPTKRGKDKLNDSQWLLLALTPVPYSAGILWPTLSMCVHWTSDFFCIQDNNHEQQGRQPCQKTTVVKPLRVLPLTSAVLTQVSTVQIRNNSVSIIISMGTFRNIQHQINCLHERSDIVDANVAFMNILLMSDTLVYLRIMYGQDRAA</sequence>
<feature type="transmembrane region" description="Helical" evidence="1">
    <location>
        <begin position="302"/>
        <end position="324"/>
    </location>
</feature>
<protein>
    <submittedName>
        <fullName evidence="2">Uncharacterized protein</fullName>
    </submittedName>
</protein>
<evidence type="ECO:0000256" key="1">
    <source>
        <dbReference type="SAM" id="Phobius"/>
    </source>
</evidence>
<reference evidence="2 3" key="1">
    <citation type="submission" date="2018-08" db="EMBL/GenBank/DDBJ databases">
        <title>Genomic investigation of the strawberry pathogen Phytophthora fragariae indicates pathogenicity is determined by transcriptional variation in three key races.</title>
        <authorList>
            <person name="Adams T.M."/>
            <person name="Armitage A.D."/>
            <person name="Sobczyk M.K."/>
            <person name="Bates H.J."/>
            <person name="Dunwell J.M."/>
            <person name="Nellist C.F."/>
            <person name="Harrison R.J."/>
        </authorList>
    </citation>
    <scope>NUCLEOTIDE SEQUENCE [LARGE SCALE GENOMIC DNA]</scope>
    <source>
        <strain evidence="2 3">BC-1</strain>
    </source>
</reference>
<evidence type="ECO:0000313" key="3">
    <source>
        <dbReference type="Proteomes" id="UP000440367"/>
    </source>
</evidence>
<dbReference type="EMBL" id="QXGD01001195">
    <property type="protein sequence ID" value="KAE9212192.1"/>
    <property type="molecule type" value="Genomic_DNA"/>
</dbReference>
<dbReference type="Proteomes" id="UP000440367">
    <property type="component" value="Unassembled WGS sequence"/>
</dbReference>
<gene>
    <name evidence="2" type="ORF">PF002_g18316</name>
</gene>
<comment type="caution">
    <text evidence="2">The sequence shown here is derived from an EMBL/GenBank/DDBJ whole genome shotgun (WGS) entry which is preliminary data.</text>
</comment>
<keyword evidence="1" id="KW-0472">Membrane</keyword>
<organism evidence="2 3">
    <name type="scientific">Phytophthora fragariae</name>
    <dbReference type="NCBI Taxonomy" id="53985"/>
    <lineage>
        <taxon>Eukaryota</taxon>
        <taxon>Sar</taxon>
        <taxon>Stramenopiles</taxon>
        <taxon>Oomycota</taxon>
        <taxon>Peronosporomycetes</taxon>
        <taxon>Peronosporales</taxon>
        <taxon>Peronosporaceae</taxon>
        <taxon>Phytophthora</taxon>
    </lineage>
</organism>
<evidence type="ECO:0000313" key="2">
    <source>
        <dbReference type="EMBL" id="KAE9212192.1"/>
    </source>
</evidence>
<name>A0A6A3Y4S2_9STRA</name>
<keyword evidence="1" id="KW-1133">Transmembrane helix</keyword>
<dbReference type="AlphaFoldDB" id="A0A6A3Y4S2"/>
<accession>A0A6A3Y4S2</accession>